<accession>A0A162KAF0</accession>
<evidence type="ECO:0000256" key="3">
    <source>
        <dbReference type="ARBA" id="ARBA00022475"/>
    </source>
</evidence>
<keyword evidence="6 8" id="KW-0472">Membrane</keyword>
<proteinExistence type="inferred from homology"/>
<dbReference type="InterPro" id="IPR045324">
    <property type="entry name" value="Small_multidrug_res"/>
</dbReference>
<sequence length="115" mass="12653">MNRQWLYVLIGGIIEVIWVSGLKHSNTVVEWMGTALAIAISFYLIIMASKRLPIGTVYAVFTGLGTGGTVITEMLFFNEPFRLSKILLILLLLSGVIGLKLITDKDITPSKEANI</sequence>
<dbReference type="AlphaFoldDB" id="A0A162KAF0"/>
<keyword evidence="10" id="KW-1185">Reference proteome</keyword>
<dbReference type="InterPro" id="IPR000390">
    <property type="entry name" value="Small_drug/metabolite_transptr"/>
</dbReference>
<keyword evidence="4 7" id="KW-0812">Transmembrane</keyword>
<evidence type="ECO:0000256" key="7">
    <source>
        <dbReference type="RuleBase" id="RU003942"/>
    </source>
</evidence>
<evidence type="ECO:0000256" key="5">
    <source>
        <dbReference type="ARBA" id="ARBA00022989"/>
    </source>
</evidence>
<keyword evidence="5 8" id="KW-1133">Transmembrane helix</keyword>
<comment type="similarity">
    <text evidence="7">Belongs to the drug/metabolite transporter (DMT) superfamily. Small multidrug resistance (SMR) (TC 2.A.7.1) family.</text>
</comment>
<evidence type="ECO:0000256" key="1">
    <source>
        <dbReference type="ARBA" id="ARBA00004651"/>
    </source>
</evidence>
<comment type="caution">
    <text evidence="9">The sequence shown here is derived from an EMBL/GenBank/DDBJ whole genome shotgun (WGS) entry which is preliminary data.</text>
</comment>
<dbReference type="RefSeq" id="WP_068532291.1">
    <property type="nucleotide sequence ID" value="NZ_LVJH01000017.1"/>
</dbReference>
<dbReference type="EMBL" id="LVJH01000017">
    <property type="protein sequence ID" value="OAB42878.1"/>
    <property type="molecule type" value="Genomic_DNA"/>
</dbReference>
<dbReference type="GO" id="GO:0022857">
    <property type="term" value="F:transmembrane transporter activity"/>
    <property type="evidence" value="ECO:0007669"/>
    <property type="project" value="InterPro"/>
</dbReference>
<evidence type="ECO:0000256" key="6">
    <source>
        <dbReference type="ARBA" id="ARBA00023136"/>
    </source>
</evidence>
<keyword evidence="2" id="KW-0813">Transport</keyword>
<reference evidence="9 10" key="1">
    <citation type="submission" date="2016-03" db="EMBL/GenBank/DDBJ databases">
        <title>Draft genome sequence of Paenibacillus glacialis DSM 22343.</title>
        <authorList>
            <person name="Shin S.-K."/>
            <person name="Yi H."/>
        </authorList>
    </citation>
    <scope>NUCLEOTIDE SEQUENCE [LARGE SCALE GENOMIC DNA]</scope>
    <source>
        <strain evidence="9 10">DSM 22343</strain>
    </source>
</reference>
<protein>
    <submittedName>
        <fullName evidence="9">Multidrug resistance protein SMR</fullName>
    </submittedName>
</protein>
<feature type="transmembrane region" description="Helical" evidence="8">
    <location>
        <begin position="5"/>
        <end position="22"/>
    </location>
</feature>
<dbReference type="SUPFAM" id="SSF103481">
    <property type="entry name" value="Multidrug resistance efflux transporter EmrE"/>
    <property type="match status" value="1"/>
</dbReference>
<feature type="transmembrane region" description="Helical" evidence="8">
    <location>
        <begin position="83"/>
        <end position="102"/>
    </location>
</feature>
<name>A0A162KAF0_9BACL</name>
<dbReference type="PANTHER" id="PTHR30561:SF7">
    <property type="entry name" value="GUANIDINIUM EFFLUX SYSTEM SUBUNIT GDNC-RELATED"/>
    <property type="match status" value="1"/>
</dbReference>
<organism evidence="9 10">
    <name type="scientific">Paenibacillus glacialis</name>
    <dbReference type="NCBI Taxonomy" id="494026"/>
    <lineage>
        <taxon>Bacteria</taxon>
        <taxon>Bacillati</taxon>
        <taxon>Bacillota</taxon>
        <taxon>Bacilli</taxon>
        <taxon>Bacillales</taxon>
        <taxon>Paenibacillaceae</taxon>
        <taxon>Paenibacillus</taxon>
    </lineage>
</organism>
<evidence type="ECO:0000256" key="8">
    <source>
        <dbReference type="SAM" id="Phobius"/>
    </source>
</evidence>
<comment type="subcellular location">
    <subcellularLocation>
        <location evidence="1 7">Cell membrane</location>
        <topology evidence="1 7">Multi-pass membrane protein</topology>
    </subcellularLocation>
</comment>
<evidence type="ECO:0000256" key="4">
    <source>
        <dbReference type="ARBA" id="ARBA00022692"/>
    </source>
</evidence>
<dbReference type="Pfam" id="PF00893">
    <property type="entry name" value="Multi_Drug_Res"/>
    <property type="match status" value="1"/>
</dbReference>
<evidence type="ECO:0000313" key="9">
    <source>
        <dbReference type="EMBL" id="OAB42878.1"/>
    </source>
</evidence>
<gene>
    <name evidence="9" type="ORF">PGLA_10480</name>
</gene>
<feature type="transmembrane region" description="Helical" evidence="8">
    <location>
        <begin position="28"/>
        <end position="46"/>
    </location>
</feature>
<dbReference type="STRING" id="494026.PGLA_10480"/>
<dbReference type="Gene3D" id="1.10.3730.20">
    <property type="match status" value="1"/>
</dbReference>
<evidence type="ECO:0000313" key="10">
    <source>
        <dbReference type="Proteomes" id="UP000076967"/>
    </source>
</evidence>
<feature type="transmembrane region" description="Helical" evidence="8">
    <location>
        <begin position="58"/>
        <end position="77"/>
    </location>
</feature>
<evidence type="ECO:0000256" key="2">
    <source>
        <dbReference type="ARBA" id="ARBA00022448"/>
    </source>
</evidence>
<dbReference type="Proteomes" id="UP000076967">
    <property type="component" value="Unassembled WGS sequence"/>
</dbReference>
<dbReference type="InterPro" id="IPR037185">
    <property type="entry name" value="EmrE-like"/>
</dbReference>
<dbReference type="OrthoDB" id="2168659at2"/>
<dbReference type="PANTHER" id="PTHR30561">
    <property type="entry name" value="SMR FAMILY PROTON-DEPENDENT DRUG EFFLUX TRANSPORTER SUGE"/>
    <property type="match status" value="1"/>
</dbReference>
<dbReference type="FunFam" id="1.10.3730.20:FF:000001">
    <property type="entry name" value="Quaternary ammonium compound resistance transporter SugE"/>
    <property type="match status" value="1"/>
</dbReference>
<dbReference type="GO" id="GO:0005886">
    <property type="term" value="C:plasma membrane"/>
    <property type="evidence" value="ECO:0007669"/>
    <property type="project" value="UniProtKB-SubCell"/>
</dbReference>
<keyword evidence="3" id="KW-1003">Cell membrane</keyword>